<proteinExistence type="predicted"/>
<organism evidence="1 2">
    <name type="scientific">Brevundimonas vesicularis</name>
    <name type="common">Pseudomonas vesicularis</name>
    <dbReference type="NCBI Taxonomy" id="41276"/>
    <lineage>
        <taxon>Bacteria</taxon>
        <taxon>Pseudomonadati</taxon>
        <taxon>Pseudomonadota</taxon>
        <taxon>Alphaproteobacteria</taxon>
        <taxon>Caulobacterales</taxon>
        <taxon>Caulobacteraceae</taxon>
        <taxon>Brevundimonas</taxon>
    </lineage>
</organism>
<gene>
    <name evidence="1" type="ORF">NJD11_06755</name>
</gene>
<dbReference type="RefSeq" id="WP_319078632.1">
    <property type="nucleotide sequence ID" value="NZ_JAMYEC010000003.1"/>
</dbReference>
<accession>A0ABU4KNQ2</accession>
<evidence type="ECO:0000313" key="2">
    <source>
        <dbReference type="Proteomes" id="UP001272940"/>
    </source>
</evidence>
<sequence>MADPIIPMPVVSGVYFLFKDRELTYTGKSRNVYGRINDHRVNGRQFDYALVAACPEHDAAWVEATMIKSFRPPENRSQKPAERLGAVLPTRLPLTPPKPPSDVLPSDPDMVVSMDKARAYAKHYGLAGAVAAAVKNGDIVNFRSGRGAYSIRVGDLTKWCKANSPITRAA</sequence>
<name>A0ABU4KNQ2_BREVE</name>
<dbReference type="CDD" id="cd00719">
    <property type="entry name" value="GIY-YIG_SF"/>
    <property type="match status" value="1"/>
</dbReference>
<comment type="caution">
    <text evidence="1">The sequence shown here is derived from an EMBL/GenBank/DDBJ whole genome shotgun (WGS) entry which is preliminary data.</text>
</comment>
<reference evidence="1 2" key="1">
    <citation type="journal article" date="2023" name="FEMS Microbes">
        <title>Whole genomes of deep-sea sponge-associated bacteria exhibit high novel natural product potential.</title>
        <authorList>
            <person name="Hesketh-Best P.J."/>
            <person name="January G.G."/>
            <person name="Koch M.J."/>
            <person name="Warburton P.J."/>
            <person name="Howell K.L."/>
            <person name="Upton M."/>
        </authorList>
    </citation>
    <scope>NUCLEOTIDE SEQUENCE [LARGE SCALE GENOMIC DNA]</scope>
    <source>
        <strain evidence="1 2">PC206-O</strain>
    </source>
</reference>
<dbReference type="EMBL" id="JAMYEC010000003">
    <property type="protein sequence ID" value="MDX2334638.1"/>
    <property type="molecule type" value="Genomic_DNA"/>
</dbReference>
<dbReference type="Proteomes" id="UP001272940">
    <property type="component" value="Unassembled WGS sequence"/>
</dbReference>
<evidence type="ECO:0000313" key="1">
    <source>
        <dbReference type="EMBL" id="MDX2334638.1"/>
    </source>
</evidence>
<protein>
    <submittedName>
        <fullName evidence="1">GIY-YIG nuclease family protein</fullName>
    </submittedName>
</protein>
<dbReference type="SUPFAM" id="SSF82771">
    <property type="entry name" value="GIY-YIG endonuclease"/>
    <property type="match status" value="1"/>
</dbReference>
<dbReference type="InterPro" id="IPR035901">
    <property type="entry name" value="GIY-YIG_endonuc_sf"/>
</dbReference>
<keyword evidence="2" id="KW-1185">Reference proteome</keyword>